<gene>
    <name evidence="8" type="ORF">CHS0354_006609</name>
</gene>
<protein>
    <recommendedName>
        <fullName evidence="7">Homeobox domain-containing protein</fullName>
    </recommendedName>
</protein>
<evidence type="ECO:0000256" key="4">
    <source>
        <dbReference type="PROSITE-ProRule" id="PRU00108"/>
    </source>
</evidence>
<dbReference type="GO" id="GO:1990837">
    <property type="term" value="F:sequence-specific double-stranded DNA binding"/>
    <property type="evidence" value="ECO:0007669"/>
    <property type="project" value="TreeGrafter"/>
</dbReference>
<comment type="caution">
    <text evidence="8">The sequence shown here is derived from an EMBL/GenBank/DDBJ whole genome shotgun (WGS) entry which is preliminary data.</text>
</comment>
<dbReference type="PROSITE" id="PS00027">
    <property type="entry name" value="HOMEOBOX_1"/>
    <property type="match status" value="1"/>
</dbReference>
<dbReference type="GO" id="GO:0000981">
    <property type="term" value="F:DNA-binding transcription factor activity, RNA polymerase II-specific"/>
    <property type="evidence" value="ECO:0007669"/>
    <property type="project" value="InterPro"/>
</dbReference>
<dbReference type="AlphaFoldDB" id="A0AAE0SWQ5"/>
<reference evidence="8" key="1">
    <citation type="journal article" date="2021" name="Genome Biol. Evol.">
        <title>A High-Quality Reference Genome for a Parasitic Bivalve with Doubly Uniparental Inheritance (Bivalvia: Unionida).</title>
        <authorList>
            <person name="Smith C.H."/>
        </authorList>
    </citation>
    <scope>NUCLEOTIDE SEQUENCE</scope>
    <source>
        <strain evidence="8">CHS0354</strain>
    </source>
</reference>
<dbReference type="InterPro" id="IPR017970">
    <property type="entry name" value="Homeobox_CS"/>
</dbReference>
<dbReference type="SMART" id="SM00389">
    <property type="entry name" value="HOX"/>
    <property type="match status" value="1"/>
</dbReference>
<name>A0AAE0SWQ5_9BIVA</name>
<comment type="subcellular location">
    <subcellularLocation>
        <location evidence="4 5">Nucleus</location>
    </subcellularLocation>
</comment>
<dbReference type="PANTHER" id="PTHR47421">
    <property type="entry name" value="GS HOMEOBOX 2"/>
    <property type="match status" value="1"/>
</dbReference>
<feature type="region of interest" description="Disordered" evidence="6">
    <location>
        <begin position="130"/>
        <end position="175"/>
    </location>
</feature>
<evidence type="ECO:0000256" key="3">
    <source>
        <dbReference type="ARBA" id="ARBA00023242"/>
    </source>
</evidence>
<dbReference type="InterPro" id="IPR009057">
    <property type="entry name" value="Homeodomain-like_sf"/>
</dbReference>
<keyword evidence="9" id="KW-1185">Reference proteome</keyword>
<evidence type="ECO:0000256" key="6">
    <source>
        <dbReference type="SAM" id="MobiDB-lite"/>
    </source>
</evidence>
<dbReference type="InterPro" id="IPR042191">
    <property type="entry name" value="GSH1/2"/>
</dbReference>
<organism evidence="8 9">
    <name type="scientific">Potamilus streckersoni</name>
    <dbReference type="NCBI Taxonomy" id="2493646"/>
    <lineage>
        <taxon>Eukaryota</taxon>
        <taxon>Metazoa</taxon>
        <taxon>Spiralia</taxon>
        <taxon>Lophotrochozoa</taxon>
        <taxon>Mollusca</taxon>
        <taxon>Bivalvia</taxon>
        <taxon>Autobranchia</taxon>
        <taxon>Heteroconchia</taxon>
        <taxon>Palaeoheterodonta</taxon>
        <taxon>Unionida</taxon>
        <taxon>Unionoidea</taxon>
        <taxon>Unionidae</taxon>
        <taxon>Ambleminae</taxon>
        <taxon>Lampsilini</taxon>
        <taxon>Potamilus</taxon>
    </lineage>
</organism>
<reference evidence="8" key="3">
    <citation type="submission" date="2023-05" db="EMBL/GenBank/DDBJ databases">
        <authorList>
            <person name="Smith C.H."/>
        </authorList>
    </citation>
    <scope>NUCLEOTIDE SEQUENCE</scope>
    <source>
        <strain evidence="8">CHS0354</strain>
        <tissue evidence="8">Mantle</tissue>
    </source>
</reference>
<dbReference type="CDD" id="cd00086">
    <property type="entry name" value="homeodomain"/>
    <property type="match status" value="1"/>
</dbReference>
<dbReference type="PANTHER" id="PTHR47421:SF2">
    <property type="entry name" value="GS HOMEOBOX 1"/>
    <property type="match status" value="1"/>
</dbReference>
<dbReference type="EMBL" id="JAEAOA010000455">
    <property type="protein sequence ID" value="KAK3599484.1"/>
    <property type="molecule type" value="Genomic_DNA"/>
</dbReference>
<reference evidence="8" key="2">
    <citation type="journal article" date="2021" name="Genome Biol. Evol.">
        <title>Developing a high-quality reference genome for a parasitic bivalve with doubly uniparental inheritance (Bivalvia: Unionida).</title>
        <authorList>
            <person name="Smith C.H."/>
        </authorList>
    </citation>
    <scope>NUCLEOTIDE SEQUENCE</scope>
    <source>
        <strain evidence="8">CHS0354</strain>
        <tissue evidence="8">Mantle</tissue>
    </source>
</reference>
<dbReference type="Proteomes" id="UP001195483">
    <property type="component" value="Unassembled WGS sequence"/>
</dbReference>
<keyword evidence="3 4" id="KW-0539">Nucleus</keyword>
<evidence type="ECO:0000256" key="2">
    <source>
        <dbReference type="ARBA" id="ARBA00023155"/>
    </source>
</evidence>
<evidence type="ECO:0000313" key="9">
    <source>
        <dbReference type="Proteomes" id="UP001195483"/>
    </source>
</evidence>
<keyword evidence="2 4" id="KW-0371">Homeobox</keyword>
<sequence>MSRSFYVDSLIVKSTPSTPRVDKESTEHAAAVASHVGSGVIFAKTRVSTPTHISTVHPVPCYPRHPTDMLNFCCPLCIHTPTPLTPEAGASIPVVPTAVKCSGVTGITSSVTVSGAMTSIGSPYHRHHFQPLPARVPHPETHRGSPEGISSADQRRSRYSNIGVSSSTEDIHSSSKRIRTAFTSSQLLELEREFNSNMYLSRLRRIEIATYLNLSEKQVKIWFQNRRVKYKKEGSVESRERCRCLRTCNSKSQKRKNPDDIIPASEQPLETESAIDTDDEDRLVDVTDPDPTESPTLPGEEK</sequence>
<accession>A0AAE0SWQ5</accession>
<feature type="region of interest" description="Disordered" evidence="6">
    <location>
        <begin position="251"/>
        <end position="302"/>
    </location>
</feature>
<feature type="compositionally biased region" description="Polar residues" evidence="6">
    <location>
        <begin position="159"/>
        <end position="168"/>
    </location>
</feature>
<feature type="compositionally biased region" description="Acidic residues" evidence="6">
    <location>
        <begin position="273"/>
        <end position="291"/>
    </location>
</feature>
<dbReference type="GO" id="GO:0005634">
    <property type="term" value="C:nucleus"/>
    <property type="evidence" value="ECO:0007669"/>
    <property type="project" value="UniProtKB-SubCell"/>
</dbReference>
<feature type="DNA-binding region" description="Homeobox" evidence="4">
    <location>
        <begin position="175"/>
        <end position="234"/>
    </location>
</feature>
<evidence type="ECO:0000256" key="1">
    <source>
        <dbReference type="ARBA" id="ARBA00023125"/>
    </source>
</evidence>
<dbReference type="Pfam" id="PF00046">
    <property type="entry name" value="Homeodomain"/>
    <property type="match status" value="1"/>
</dbReference>
<proteinExistence type="predicted"/>
<dbReference type="SUPFAM" id="SSF46689">
    <property type="entry name" value="Homeodomain-like"/>
    <property type="match status" value="1"/>
</dbReference>
<dbReference type="Gene3D" id="1.10.10.60">
    <property type="entry name" value="Homeodomain-like"/>
    <property type="match status" value="1"/>
</dbReference>
<dbReference type="InterPro" id="IPR020479">
    <property type="entry name" value="HD_metazoa"/>
</dbReference>
<evidence type="ECO:0000259" key="7">
    <source>
        <dbReference type="PROSITE" id="PS50071"/>
    </source>
</evidence>
<evidence type="ECO:0000256" key="5">
    <source>
        <dbReference type="RuleBase" id="RU000682"/>
    </source>
</evidence>
<dbReference type="InterPro" id="IPR001356">
    <property type="entry name" value="HD"/>
</dbReference>
<evidence type="ECO:0000313" key="8">
    <source>
        <dbReference type="EMBL" id="KAK3599484.1"/>
    </source>
</evidence>
<dbReference type="PROSITE" id="PS50071">
    <property type="entry name" value="HOMEOBOX_2"/>
    <property type="match status" value="1"/>
</dbReference>
<keyword evidence="1 4" id="KW-0238">DNA-binding</keyword>
<dbReference type="PRINTS" id="PR00024">
    <property type="entry name" value="HOMEOBOX"/>
</dbReference>
<feature type="domain" description="Homeobox" evidence="7">
    <location>
        <begin position="173"/>
        <end position="233"/>
    </location>
</feature>